<keyword evidence="1" id="KW-1133">Transmembrane helix</keyword>
<organism evidence="2 3">
    <name type="scientific">Candidatus Iainarchaeum sp</name>
    <dbReference type="NCBI Taxonomy" id="3101447"/>
    <lineage>
        <taxon>Archaea</taxon>
        <taxon>Candidatus Iainarchaeota</taxon>
        <taxon>Candidatus Iainarchaeia</taxon>
        <taxon>Candidatus Iainarchaeales</taxon>
        <taxon>Candidatus Iainarchaeaceae</taxon>
        <taxon>Candidatus Iainarchaeum</taxon>
    </lineage>
</organism>
<accession>A0A7J4IWL2</accession>
<dbReference type="InterPro" id="IPR013320">
    <property type="entry name" value="ConA-like_dom_sf"/>
</dbReference>
<dbReference type="Proteomes" id="UP000565078">
    <property type="component" value="Unassembled WGS sequence"/>
</dbReference>
<sequence length="278" mass="29988">MQPRGFFARSGQSGTEYLLILGGAAAVIVIVSVLVLNMLGSTKQGTGSDYNAFSNTLPCTPPQTNLYAYWKFDEGAGSGTAGDSAGDFDGTLTGMDAATAWKSGSECKMGGCLSFDGASDYVNVPNFTWDYSGPVTVSFWINAADKAFSFPFIGPVSTNTDIRFGPIIWNDDYLYWDYGNLTTTGRIKEYFYPYFDNWTHVVLVSKGKGGNYKAIYLNGELVNSNTSSDGPEGLPAGLTIGKGTDAGKYYQGRMDEFMVYKTALSGSQIKYLYACGSK</sequence>
<name>A0A7J4IWL2_9ARCH</name>
<dbReference type="EMBL" id="DUGC01000066">
    <property type="protein sequence ID" value="HIH09862.1"/>
    <property type="molecule type" value="Genomic_DNA"/>
</dbReference>
<dbReference type="SUPFAM" id="SSF49899">
    <property type="entry name" value="Concanavalin A-like lectins/glucanases"/>
    <property type="match status" value="1"/>
</dbReference>
<keyword evidence="1" id="KW-0812">Transmembrane</keyword>
<comment type="caution">
    <text evidence="2">The sequence shown here is derived from an EMBL/GenBank/DDBJ whole genome shotgun (WGS) entry which is preliminary data.</text>
</comment>
<dbReference type="Gene3D" id="2.60.120.200">
    <property type="match status" value="1"/>
</dbReference>
<evidence type="ECO:0000256" key="1">
    <source>
        <dbReference type="SAM" id="Phobius"/>
    </source>
</evidence>
<gene>
    <name evidence="2" type="ORF">HA254_04285</name>
</gene>
<feature type="transmembrane region" description="Helical" evidence="1">
    <location>
        <begin position="17"/>
        <end position="39"/>
    </location>
</feature>
<keyword evidence="1" id="KW-0472">Membrane</keyword>
<proteinExistence type="predicted"/>
<evidence type="ECO:0000313" key="2">
    <source>
        <dbReference type="EMBL" id="HIH09862.1"/>
    </source>
</evidence>
<dbReference type="AlphaFoldDB" id="A0A7J4IWL2"/>
<reference evidence="3" key="1">
    <citation type="journal article" date="2020" name="bioRxiv">
        <title>A rank-normalized archaeal taxonomy based on genome phylogeny resolves widespread incomplete and uneven classifications.</title>
        <authorList>
            <person name="Rinke C."/>
            <person name="Chuvochina M."/>
            <person name="Mussig A.J."/>
            <person name="Chaumeil P.-A."/>
            <person name="Waite D.W."/>
            <person name="Whitman W.B."/>
            <person name="Parks D.H."/>
            <person name="Hugenholtz P."/>
        </authorList>
    </citation>
    <scope>NUCLEOTIDE SEQUENCE [LARGE SCALE GENOMIC DNA]</scope>
</reference>
<evidence type="ECO:0000313" key="3">
    <source>
        <dbReference type="Proteomes" id="UP000565078"/>
    </source>
</evidence>
<protein>
    <submittedName>
        <fullName evidence="2">LamG domain-containing protein</fullName>
    </submittedName>
</protein>
<dbReference type="Pfam" id="PF13385">
    <property type="entry name" value="Laminin_G_3"/>
    <property type="match status" value="1"/>
</dbReference>